<dbReference type="Proteomes" id="UP001498398">
    <property type="component" value="Unassembled WGS sequence"/>
</dbReference>
<feature type="chain" id="PRO_5046694539" description="Peptidase A1 domain-containing protein" evidence="4">
    <location>
        <begin position="24"/>
        <end position="548"/>
    </location>
</feature>
<dbReference type="InterPro" id="IPR021109">
    <property type="entry name" value="Peptidase_aspartic_dom_sf"/>
</dbReference>
<dbReference type="Pfam" id="PF00026">
    <property type="entry name" value="Asp"/>
    <property type="match status" value="1"/>
</dbReference>
<dbReference type="Gene3D" id="2.40.70.10">
    <property type="entry name" value="Acid Proteases"/>
    <property type="match status" value="2"/>
</dbReference>
<keyword evidence="3" id="KW-0645">Protease</keyword>
<dbReference type="InterPro" id="IPR034164">
    <property type="entry name" value="Pepsin-like_dom"/>
</dbReference>
<dbReference type="PANTHER" id="PTHR47966">
    <property type="entry name" value="BETA-SITE APP-CLEAVING ENZYME, ISOFORM A-RELATED"/>
    <property type="match status" value="1"/>
</dbReference>
<keyword evidence="3" id="KW-0378">Hydrolase</keyword>
<dbReference type="PROSITE" id="PS00141">
    <property type="entry name" value="ASP_PROTEASE"/>
    <property type="match status" value="1"/>
</dbReference>
<feature type="domain" description="Peptidase A1" evidence="5">
    <location>
        <begin position="106"/>
        <end position="435"/>
    </location>
</feature>
<dbReference type="PROSITE" id="PS51767">
    <property type="entry name" value="PEPTIDASE_A1"/>
    <property type="match status" value="1"/>
</dbReference>
<feature type="signal peptide" evidence="4">
    <location>
        <begin position="1"/>
        <end position="23"/>
    </location>
</feature>
<evidence type="ECO:0000256" key="1">
    <source>
        <dbReference type="ARBA" id="ARBA00007447"/>
    </source>
</evidence>
<evidence type="ECO:0000256" key="2">
    <source>
        <dbReference type="ARBA" id="ARBA00022750"/>
    </source>
</evidence>
<sequence length="548" mass="56365">MSPTLGSALLALVLLGNHVHVQAAPAPVPEPKIHVQTRASGSGGITVPLMRRNPRPAQLSEEEWGAWAMSNREGLRNKYSTGSSSSKKKRAAGTNAIVNQGADSSFYGTLSIGTPPTSYNVILDTGSSDLWIAGDQCRTCDSTPTFSSSQSSSAKSLNKDFSITYGSGAAAGTLFTDKVSMAGFQVDNQVFAVCDQVSNNLLNDPVSGLMGLAFQSISSSGATPWWQTLAGSEGTWDEPVMGFQLTRFNTDPNAKQEEIGGNFNLGFTNSSLYTGDIEFHDIPSGAETYWIQSLTTLSVGGQSVSLPSASSSASFAAIDTGTTLIGGPEEVVQGLYAQIPGARALSGNSQGYYAFPCTQDVNISMGFGGGTAWSVSPDDFRAFQITNTMCVGAVFGLDLGSGGDNSGVPSWIVGDSFLKNVYSVYRFNPPSVGFAALSDAALAMNGPSSDTPFPSDQNANANSNLNTPSATTSVFATVTASFDPKTLNGNGASSSGSSIIGALGPMSSSPSGGGSNGGVVSRVVGRWAGAKVYLGMVVCAVIGVAGLV</sequence>
<accession>A0ABR1JD97</accession>
<evidence type="ECO:0000259" key="5">
    <source>
        <dbReference type="PROSITE" id="PS51767"/>
    </source>
</evidence>
<keyword evidence="7" id="KW-1185">Reference proteome</keyword>
<comment type="similarity">
    <text evidence="1 3">Belongs to the peptidase A1 family.</text>
</comment>
<evidence type="ECO:0000256" key="3">
    <source>
        <dbReference type="RuleBase" id="RU000454"/>
    </source>
</evidence>
<dbReference type="SUPFAM" id="SSF50630">
    <property type="entry name" value="Acid proteases"/>
    <property type="match status" value="1"/>
</dbReference>
<dbReference type="PANTHER" id="PTHR47966:SF6">
    <property type="entry name" value="PEPTIDASE A1 DOMAIN-CONTAINING PROTEIN"/>
    <property type="match status" value="1"/>
</dbReference>
<reference evidence="6 7" key="1">
    <citation type="submission" date="2024-01" db="EMBL/GenBank/DDBJ databases">
        <title>A draft genome for the cacao thread blight pathogen Marasmiellus scandens.</title>
        <authorList>
            <person name="Baruah I.K."/>
            <person name="Leung J."/>
            <person name="Bukari Y."/>
            <person name="Amoako-Attah I."/>
            <person name="Meinhardt L.W."/>
            <person name="Bailey B.A."/>
            <person name="Cohen S.P."/>
        </authorList>
    </citation>
    <scope>NUCLEOTIDE SEQUENCE [LARGE SCALE GENOMIC DNA]</scope>
    <source>
        <strain evidence="6 7">GH-19</strain>
    </source>
</reference>
<dbReference type="EMBL" id="JBANRG010000019">
    <property type="protein sequence ID" value="KAK7457847.1"/>
    <property type="molecule type" value="Genomic_DNA"/>
</dbReference>
<dbReference type="InterPro" id="IPR001969">
    <property type="entry name" value="Aspartic_peptidase_AS"/>
</dbReference>
<dbReference type="InterPro" id="IPR001461">
    <property type="entry name" value="Aspartic_peptidase_A1"/>
</dbReference>
<organism evidence="6 7">
    <name type="scientific">Marasmiellus scandens</name>
    <dbReference type="NCBI Taxonomy" id="2682957"/>
    <lineage>
        <taxon>Eukaryota</taxon>
        <taxon>Fungi</taxon>
        <taxon>Dikarya</taxon>
        <taxon>Basidiomycota</taxon>
        <taxon>Agaricomycotina</taxon>
        <taxon>Agaricomycetes</taxon>
        <taxon>Agaricomycetidae</taxon>
        <taxon>Agaricales</taxon>
        <taxon>Marasmiineae</taxon>
        <taxon>Omphalotaceae</taxon>
        <taxon>Marasmiellus</taxon>
    </lineage>
</organism>
<evidence type="ECO:0000256" key="4">
    <source>
        <dbReference type="SAM" id="SignalP"/>
    </source>
</evidence>
<comment type="caution">
    <text evidence="6">The sequence shown here is derived from an EMBL/GenBank/DDBJ whole genome shotgun (WGS) entry which is preliminary data.</text>
</comment>
<dbReference type="CDD" id="cd05471">
    <property type="entry name" value="pepsin_like"/>
    <property type="match status" value="1"/>
</dbReference>
<evidence type="ECO:0000313" key="6">
    <source>
        <dbReference type="EMBL" id="KAK7457847.1"/>
    </source>
</evidence>
<protein>
    <recommendedName>
        <fullName evidence="5">Peptidase A1 domain-containing protein</fullName>
    </recommendedName>
</protein>
<dbReference type="PRINTS" id="PR00792">
    <property type="entry name" value="PEPSIN"/>
</dbReference>
<keyword evidence="2 3" id="KW-0064">Aspartyl protease</keyword>
<keyword evidence="4" id="KW-0732">Signal</keyword>
<name>A0ABR1JD97_9AGAR</name>
<evidence type="ECO:0000313" key="7">
    <source>
        <dbReference type="Proteomes" id="UP001498398"/>
    </source>
</evidence>
<dbReference type="InterPro" id="IPR033121">
    <property type="entry name" value="PEPTIDASE_A1"/>
</dbReference>
<gene>
    <name evidence="6" type="ORF">VKT23_010192</name>
</gene>
<proteinExistence type="inferred from homology"/>